<dbReference type="Pfam" id="PF00155">
    <property type="entry name" value="Aminotran_1_2"/>
    <property type="match status" value="1"/>
</dbReference>
<dbReference type="AlphaFoldDB" id="A0A6V8HFY5"/>
<protein>
    <recommendedName>
        <fullName evidence="5">Aminotransferase class I/classII large domain-containing protein</fullName>
    </recommendedName>
</protein>
<keyword evidence="7" id="KW-1185">Reference proteome</keyword>
<comment type="similarity">
    <text evidence="2">Belongs to the class-II pyridoxal-phosphate-dependent aminotransferase family. BioF subfamily.</text>
</comment>
<dbReference type="InterPro" id="IPR015421">
    <property type="entry name" value="PyrdxlP-dep_Trfase_major"/>
</dbReference>
<dbReference type="Gene3D" id="3.90.1150.10">
    <property type="entry name" value="Aspartate Aminotransferase, domain 1"/>
    <property type="match status" value="1"/>
</dbReference>
<dbReference type="Proteomes" id="UP000053095">
    <property type="component" value="Unassembled WGS sequence"/>
</dbReference>
<dbReference type="Gene3D" id="3.40.640.10">
    <property type="entry name" value="Type I PLP-dependent aspartate aminotransferase-like (Major domain)"/>
    <property type="match status" value="1"/>
</dbReference>
<proteinExistence type="inferred from homology"/>
<dbReference type="InterPro" id="IPR004839">
    <property type="entry name" value="Aminotransferase_I/II_large"/>
</dbReference>
<gene>
    <name evidence="6" type="ORF">TCE0_034r12202</name>
</gene>
<dbReference type="SUPFAM" id="SSF53383">
    <property type="entry name" value="PLP-dependent transferases"/>
    <property type="match status" value="1"/>
</dbReference>
<keyword evidence="3" id="KW-0808">Transferase</keyword>
<evidence type="ECO:0000256" key="2">
    <source>
        <dbReference type="ARBA" id="ARBA00010008"/>
    </source>
</evidence>
<feature type="domain" description="Aminotransferase class I/classII large" evidence="5">
    <location>
        <begin position="81"/>
        <end position="424"/>
    </location>
</feature>
<evidence type="ECO:0000259" key="5">
    <source>
        <dbReference type="Pfam" id="PF00155"/>
    </source>
</evidence>
<dbReference type="GO" id="GO:0016740">
    <property type="term" value="F:transferase activity"/>
    <property type="evidence" value="ECO:0007669"/>
    <property type="project" value="UniProtKB-KW"/>
</dbReference>
<dbReference type="GO" id="GO:0009102">
    <property type="term" value="P:biotin biosynthetic process"/>
    <property type="evidence" value="ECO:0007669"/>
    <property type="project" value="TreeGrafter"/>
</dbReference>
<dbReference type="PANTHER" id="PTHR13693:SF77">
    <property type="entry name" value="8-AMINO-7-OXONONANOATE SYNTHASE"/>
    <property type="match status" value="1"/>
</dbReference>
<comment type="cofactor">
    <cofactor evidence="1">
        <name>pyridoxal 5'-phosphate</name>
        <dbReference type="ChEBI" id="CHEBI:597326"/>
    </cofactor>
</comment>
<evidence type="ECO:0000313" key="7">
    <source>
        <dbReference type="Proteomes" id="UP000053095"/>
    </source>
</evidence>
<keyword evidence="4" id="KW-0663">Pyridoxal phosphate</keyword>
<dbReference type="PANTHER" id="PTHR13693">
    <property type="entry name" value="CLASS II AMINOTRANSFERASE/8-AMINO-7-OXONONANOATE SYNTHASE"/>
    <property type="match status" value="1"/>
</dbReference>
<evidence type="ECO:0000256" key="1">
    <source>
        <dbReference type="ARBA" id="ARBA00001933"/>
    </source>
</evidence>
<accession>A0A6V8HFY5</accession>
<evidence type="ECO:0000313" key="6">
    <source>
        <dbReference type="EMBL" id="GAM40111.1"/>
    </source>
</evidence>
<dbReference type="InterPro" id="IPR050087">
    <property type="entry name" value="AON_synthase_class-II"/>
</dbReference>
<organism evidence="6 7">
    <name type="scientific">Talaromyces pinophilus</name>
    <name type="common">Penicillium pinophilum</name>
    <dbReference type="NCBI Taxonomy" id="128442"/>
    <lineage>
        <taxon>Eukaryota</taxon>
        <taxon>Fungi</taxon>
        <taxon>Dikarya</taxon>
        <taxon>Ascomycota</taxon>
        <taxon>Pezizomycotina</taxon>
        <taxon>Eurotiomycetes</taxon>
        <taxon>Eurotiomycetidae</taxon>
        <taxon>Eurotiales</taxon>
        <taxon>Trichocomaceae</taxon>
        <taxon>Talaromyces</taxon>
        <taxon>Talaromyces sect. Talaromyces</taxon>
    </lineage>
</organism>
<dbReference type="InterPro" id="IPR015422">
    <property type="entry name" value="PyrdxlP-dep_Trfase_small"/>
</dbReference>
<reference evidence="7" key="1">
    <citation type="journal article" date="2015" name="Genome Announc.">
        <title>Draft genome sequence of Talaromyces cellulolyticus strain Y-94, a source of lignocellulosic biomass-degrading enzymes.</title>
        <authorList>
            <person name="Fujii T."/>
            <person name="Koike H."/>
            <person name="Sawayama S."/>
            <person name="Yano S."/>
            <person name="Inoue H."/>
        </authorList>
    </citation>
    <scope>NUCLEOTIDE SEQUENCE [LARGE SCALE GENOMIC DNA]</scope>
    <source>
        <strain evidence="7">Y-94</strain>
    </source>
</reference>
<evidence type="ECO:0000256" key="3">
    <source>
        <dbReference type="ARBA" id="ARBA00022679"/>
    </source>
</evidence>
<evidence type="ECO:0000256" key="4">
    <source>
        <dbReference type="ARBA" id="ARBA00022898"/>
    </source>
</evidence>
<dbReference type="GO" id="GO:0030170">
    <property type="term" value="F:pyridoxal phosphate binding"/>
    <property type="evidence" value="ECO:0007669"/>
    <property type="project" value="InterPro"/>
</dbReference>
<sequence length="438" mass="49047">MRPFQDDKDLVLVFSAQSQINREEMVYLLDSFQKALDKREARSARRRLTVLPTNAADFSSNDFLSLSSSSLLRSRFLHNLNASYCPSSNPSPSLGSGGSRLLDGNSAYAEELEKFIARFHDAPSGLLFNSGFDANVGVFSCLPQPGDIIVYDELIHASVHEGMRLSRAKKKIQFAHNSVSDLERVIQEIINDGSTSLQHEYNVFIAVETLYSMDGDIAPLEQITPLLQKYFPERNAYLIVDEAHATGVFGPNGAGVVQELGVEDQIFIRTHTFGKSLASQGAIVLCDPLTKEYLINYARTLIYTTAMSKPSLIAIRSAYELLAEGQTQLFQSNLQNNISYFQSRCDEMGHRIESSVLHIESNPRSPIFSFRAKLPRELARFCQEHGLIVRPIMAPTVPLGKERVRVCLHAGNTRQEMDKLLDTIEKWAAQQYHLVAKL</sequence>
<name>A0A6V8HFY5_TALPI</name>
<comment type="caution">
    <text evidence="6">The sequence shown here is derived from an EMBL/GenBank/DDBJ whole genome shotgun (WGS) entry which is preliminary data.</text>
</comment>
<dbReference type="EMBL" id="DF933830">
    <property type="protein sequence ID" value="GAM40111.1"/>
    <property type="molecule type" value="Genomic_DNA"/>
</dbReference>
<dbReference type="InterPro" id="IPR015424">
    <property type="entry name" value="PyrdxlP-dep_Trfase"/>
</dbReference>